<evidence type="ECO:0000313" key="2">
    <source>
        <dbReference type="Proteomes" id="UP001307889"/>
    </source>
</evidence>
<reference evidence="1 2" key="1">
    <citation type="submission" date="2023-09" db="EMBL/GenBank/DDBJ databases">
        <title>Nesidiocoris tenuis whole genome shotgun sequence.</title>
        <authorList>
            <person name="Shibata T."/>
            <person name="Shimoda M."/>
            <person name="Kobayashi T."/>
            <person name="Uehara T."/>
        </authorList>
    </citation>
    <scope>NUCLEOTIDE SEQUENCE [LARGE SCALE GENOMIC DNA]</scope>
    <source>
        <strain evidence="1 2">Japan</strain>
    </source>
</reference>
<sequence>MRSSLVAGWPLSPLPILCQRLSAFDFSEFPLCHLRLLSSCYNFQRRLPWLGAIRLGDPADHQLHNRCHCLYEREAVCCYDNADAKLHHPVAFNGESASAKKMKGSQTLLVVPT</sequence>
<evidence type="ECO:0000313" key="1">
    <source>
        <dbReference type="EMBL" id="BES95366.1"/>
    </source>
</evidence>
<gene>
    <name evidence="1" type="ORF">NTJ_08175</name>
</gene>
<dbReference type="EMBL" id="AP028914">
    <property type="protein sequence ID" value="BES95366.1"/>
    <property type="molecule type" value="Genomic_DNA"/>
</dbReference>
<dbReference type="Proteomes" id="UP001307889">
    <property type="component" value="Chromosome 6"/>
</dbReference>
<proteinExistence type="predicted"/>
<organism evidence="1 2">
    <name type="scientific">Nesidiocoris tenuis</name>
    <dbReference type="NCBI Taxonomy" id="355587"/>
    <lineage>
        <taxon>Eukaryota</taxon>
        <taxon>Metazoa</taxon>
        <taxon>Ecdysozoa</taxon>
        <taxon>Arthropoda</taxon>
        <taxon>Hexapoda</taxon>
        <taxon>Insecta</taxon>
        <taxon>Pterygota</taxon>
        <taxon>Neoptera</taxon>
        <taxon>Paraneoptera</taxon>
        <taxon>Hemiptera</taxon>
        <taxon>Heteroptera</taxon>
        <taxon>Panheteroptera</taxon>
        <taxon>Cimicomorpha</taxon>
        <taxon>Miridae</taxon>
        <taxon>Dicyphina</taxon>
        <taxon>Nesidiocoris</taxon>
    </lineage>
</organism>
<name>A0ABN7AT50_9HEMI</name>
<protein>
    <submittedName>
        <fullName evidence="1">Uncharacterized protein</fullName>
    </submittedName>
</protein>
<keyword evidence="2" id="KW-1185">Reference proteome</keyword>
<accession>A0ABN7AT50</accession>